<dbReference type="SUPFAM" id="SSF58104">
    <property type="entry name" value="Methyl-accepting chemotaxis protein (MCP) signaling domain"/>
    <property type="match status" value="1"/>
</dbReference>
<sequence length="584" mass="60747">MARKDGNPGRRSGLHSVFVRCAAIMAVTTVVVAGLLSVQASRVIDSLAVSGVVELATKSAVLSADAMVKPIRFKALPKVEEELAGAMAAAGDNGRAMVVLDGDGVLLASLGDDPELIEEIGTLARDAVQAQARQVARQGLLVAEPVLASVDGPVIGAVAMGFSAETALAGVAADKRRMVLTAALVFAVMVGLTLWLLQRSLGRPLAQVTSAIRVISQGDYDSDHGMQGRLDEFGTIGRHMDLLTDALRQARAAEAARAEAMQQQAEMVRHLGAALDTLADGVLNREIQAEFPPEYKALRDNYNRAVSHLRRVIDEVADSAGSLLDNANQIAAASDDLSRRTETQAATLEQSAAALEELLGSVSAAAENAQRADAQVRDTRDIARRNGEVMKSAIEAMGAIEKSSEQISEITSVIDDIAFQTNLLALNAGVEAARAGESGKGFAVVATEVRGLAQRSAAAAQQIKDLIIGAGEQVQSGVKLVEEAGGALQEVLAKVADVSDAVSGIANSAGEQAQGLQEINVGISNLDRVTQQNAAMVEEATASAHLMRNHAGTLSQTVGRFVTTPAAESAKAGDGKPQKKARAA</sequence>
<dbReference type="Gene3D" id="1.10.287.950">
    <property type="entry name" value="Methyl-accepting chemotaxis protein"/>
    <property type="match status" value="1"/>
</dbReference>
<dbReference type="OrthoDB" id="8482111at2"/>
<dbReference type="Gene3D" id="6.10.340.10">
    <property type="match status" value="1"/>
</dbReference>
<evidence type="ECO:0000313" key="10">
    <source>
        <dbReference type="Proteomes" id="UP000207598"/>
    </source>
</evidence>
<dbReference type="RefSeq" id="WP_094021944.1">
    <property type="nucleotide sequence ID" value="NZ_FXYF01000008.1"/>
</dbReference>
<dbReference type="GO" id="GO:0007165">
    <property type="term" value="P:signal transduction"/>
    <property type="evidence" value="ECO:0007669"/>
    <property type="project" value="UniProtKB-KW"/>
</dbReference>
<keyword evidence="6" id="KW-1133">Transmembrane helix</keyword>
<keyword evidence="4" id="KW-0807">Transducer</keyword>
<feature type="transmembrane region" description="Helical" evidence="6">
    <location>
        <begin position="17"/>
        <end position="38"/>
    </location>
</feature>
<evidence type="ECO:0000256" key="5">
    <source>
        <dbReference type="SAM" id="MobiDB-lite"/>
    </source>
</evidence>
<dbReference type="SUPFAM" id="SSF158472">
    <property type="entry name" value="HAMP domain-like"/>
    <property type="match status" value="1"/>
</dbReference>
<dbReference type="Pfam" id="PF00672">
    <property type="entry name" value="HAMP"/>
    <property type="match status" value="1"/>
</dbReference>
<dbReference type="PROSITE" id="PS50111">
    <property type="entry name" value="CHEMOTAXIS_TRANSDUC_2"/>
    <property type="match status" value="1"/>
</dbReference>
<evidence type="ECO:0000256" key="1">
    <source>
        <dbReference type="ARBA" id="ARBA00004370"/>
    </source>
</evidence>
<evidence type="ECO:0000313" key="9">
    <source>
        <dbReference type="EMBL" id="SMX45110.1"/>
    </source>
</evidence>
<feature type="transmembrane region" description="Helical" evidence="6">
    <location>
        <begin position="178"/>
        <end position="197"/>
    </location>
</feature>
<dbReference type="GO" id="GO:0004888">
    <property type="term" value="F:transmembrane signaling receptor activity"/>
    <property type="evidence" value="ECO:0007669"/>
    <property type="project" value="InterPro"/>
</dbReference>
<dbReference type="InterPro" id="IPR003660">
    <property type="entry name" value="HAMP_dom"/>
</dbReference>
<organism evidence="9 10">
    <name type="scientific">Maliponia aquimaris</name>
    <dbReference type="NCBI Taxonomy" id="1673631"/>
    <lineage>
        <taxon>Bacteria</taxon>
        <taxon>Pseudomonadati</taxon>
        <taxon>Pseudomonadota</taxon>
        <taxon>Alphaproteobacteria</taxon>
        <taxon>Rhodobacterales</taxon>
        <taxon>Paracoccaceae</taxon>
        <taxon>Maliponia</taxon>
    </lineage>
</organism>
<dbReference type="SMART" id="SM00304">
    <property type="entry name" value="HAMP"/>
    <property type="match status" value="2"/>
</dbReference>
<dbReference type="SMART" id="SM00283">
    <property type="entry name" value="MA"/>
    <property type="match status" value="1"/>
</dbReference>
<dbReference type="InterPro" id="IPR004089">
    <property type="entry name" value="MCPsignal_dom"/>
</dbReference>
<evidence type="ECO:0000256" key="3">
    <source>
        <dbReference type="ARBA" id="ARBA00029447"/>
    </source>
</evidence>
<comment type="similarity">
    <text evidence="3">Belongs to the methyl-accepting chemotaxis (MCP) protein family.</text>
</comment>
<evidence type="ECO:0000259" key="7">
    <source>
        <dbReference type="PROSITE" id="PS50111"/>
    </source>
</evidence>
<dbReference type="CDD" id="cd11386">
    <property type="entry name" value="MCP_signal"/>
    <property type="match status" value="1"/>
</dbReference>
<comment type="subcellular location">
    <subcellularLocation>
        <location evidence="1">Membrane</location>
    </subcellularLocation>
</comment>
<dbReference type="EMBL" id="FXYF01000008">
    <property type="protein sequence ID" value="SMX45110.1"/>
    <property type="molecule type" value="Genomic_DNA"/>
</dbReference>
<dbReference type="InterPro" id="IPR004090">
    <property type="entry name" value="Chemotax_Me-accpt_rcpt"/>
</dbReference>
<keyword evidence="6" id="KW-0812">Transmembrane</keyword>
<feature type="domain" description="Methyl-accepting transducer" evidence="7">
    <location>
        <begin position="319"/>
        <end position="548"/>
    </location>
</feature>
<dbReference type="Proteomes" id="UP000207598">
    <property type="component" value="Unassembled WGS sequence"/>
</dbReference>
<proteinExistence type="inferred from homology"/>
<protein>
    <submittedName>
        <fullName evidence="9">Methyl-accepting chemotaxis protein I</fullName>
    </submittedName>
</protein>
<evidence type="ECO:0000259" key="8">
    <source>
        <dbReference type="PROSITE" id="PS50885"/>
    </source>
</evidence>
<dbReference type="PANTHER" id="PTHR43531:SF11">
    <property type="entry name" value="METHYL-ACCEPTING CHEMOTAXIS PROTEIN 3"/>
    <property type="match status" value="1"/>
</dbReference>
<gene>
    <name evidence="9" type="primary">tsr_2</name>
    <name evidence="9" type="ORF">MAA8898_03145</name>
</gene>
<keyword evidence="10" id="KW-1185">Reference proteome</keyword>
<feature type="region of interest" description="Disordered" evidence="5">
    <location>
        <begin position="565"/>
        <end position="584"/>
    </location>
</feature>
<name>A0A238KR29_9RHOB</name>
<evidence type="ECO:0000256" key="4">
    <source>
        <dbReference type="PROSITE-ProRule" id="PRU00284"/>
    </source>
</evidence>
<feature type="domain" description="HAMP" evidence="8">
    <location>
        <begin position="268"/>
        <end position="314"/>
    </location>
</feature>
<dbReference type="FunFam" id="1.10.287.950:FF:000001">
    <property type="entry name" value="Methyl-accepting chemotaxis sensory transducer"/>
    <property type="match status" value="1"/>
</dbReference>
<accession>A0A238KR29</accession>
<dbReference type="GO" id="GO:0006935">
    <property type="term" value="P:chemotaxis"/>
    <property type="evidence" value="ECO:0007669"/>
    <property type="project" value="UniProtKB-KW"/>
</dbReference>
<dbReference type="Pfam" id="PF00015">
    <property type="entry name" value="MCPsignal"/>
    <property type="match status" value="1"/>
</dbReference>
<keyword evidence="2" id="KW-0145">Chemotaxis</keyword>
<dbReference type="PANTHER" id="PTHR43531">
    <property type="entry name" value="PROTEIN ICFG"/>
    <property type="match status" value="1"/>
</dbReference>
<dbReference type="PROSITE" id="PS50885">
    <property type="entry name" value="HAMP"/>
    <property type="match status" value="2"/>
</dbReference>
<evidence type="ECO:0000256" key="6">
    <source>
        <dbReference type="SAM" id="Phobius"/>
    </source>
</evidence>
<dbReference type="GO" id="GO:0016020">
    <property type="term" value="C:membrane"/>
    <property type="evidence" value="ECO:0007669"/>
    <property type="project" value="UniProtKB-SubCell"/>
</dbReference>
<dbReference type="PRINTS" id="PR00260">
    <property type="entry name" value="CHEMTRNSDUCR"/>
</dbReference>
<feature type="domain" description="HAMP" evidence="8">
    <location>
        <begin position="199"/>
        <end position="252"/>
    </location>
</feature>
<dbReference type="InterPro" id="IPR051310">
    <property type="entry name" value="MCP_chemotaxis"/>
</dbReference>
<dbReference type="AlphaFoldDB" id="A0A238KR29"/>
<evidence type="ECO:0000256" key="2">
    <source>
        <dbReference type="ARBA" id="ARBA00022500"/>
    </source>
</evidence>
<reference evidence="9 10" key="1">
    <citation type="submission" date="2017-05" db="EMBL/GenBank/DDBJ databases">
        <authorList>
            <person name="Song R."/>
            <person name="Chenine A.L."/>
            <person name="Ruprecht R.M."/>
        </authorList>
    </citation>
    <scope>NUCLEOTIDE SEQUENCE [LARGE SCALE GENOMIC DNA]</scope>
    <source>
        <strain evidence="9 10">CECT 8898</strain>
    </source>
</reference>
<keyword evidence="6" id="KW-0472">Membrane</keyword>